<evidence type="ECO:0000256" key="5">
    <source>
        <dbReference type="ARBA" id="ARBA00009769"/>
    </source>
</evidence>
<feature type="binding site" evidence="18">
    <location>
        <position position="632"/>
    </location>
    <ligand>
        <name>substrate</name>
    </ligand>
</feature>
<dbReference type="UniPathway" id="UPA00070">
    <property type="reaction ID" value="UER00119"/>
</dbReference>
<keyword evidence="15" id="KW-0456">Lyase</keyword>
<evidence type="ECO:0000256" key="4">
    <source>
        <dbReference type="ARBA" id="ARBA00009275"/>
    </source>
</evidence>
<dbReference type="CDD" id="cd01310">
    <property type="entry name" value="TatD_DNAse"/>
    <property type="match status" value="1"/>
</dbReference>
<comment type="pathway">
    <text evidence="1">Pyrimidine metabolism; UMP biosynthesis via de novo pathway; UMP from orotate: step 2/2.</text>
</comment>
<evidence type="ECO:0000256" key="10">
    <source>
        <dbReference type="ARBA" id="ARBA00022679"/>
    </source>
</evidence>
<keyword evidence="9" id="KW-0328">Glycosyltransferase</keyword>
<dbReference type="PANTHER" id="PTHR19278:SF9">
    <property type="entry name" value="URIDINE 5'-MONOPHOSPHATE SYNTHASE"/>
    <property type="match status" value="1"/>
</dbReference>
<dbReference type="InterPro" id="IPR032466">
    <property type="entry name" value="Metal_Hydrolase"/>
</dbReference>
<feature type="binding site" evidence="18">
    <location>
        <position position="517"/>
    </location>
    <ligand>
        <name>substrate</name>
    </ligand>
</feature>
<dbReference type="SUPFAM" id="SSF51366">
    <property type="entry name" value="Ribulose-phoshate binding barrel"/>
    <property type="match status" value="1"/>
</dbReference>
<dbReference type="GO" id="GO:0016788">
    <property type="term" value="F:hydrolase activity, acting on ester bonds"/>
    <property type="evidence" value="ECO:0007669"/>
    <property type="project" value="InterPro"/>
</dbReference>
<protein>
    <recommendedName>
        <fullName evidence="8">Uridine 5'-monophosphate synthase</fullName>
        <ecNumber evidence="6">2.4.2.10</ecNumber>
        <ecNumber evidence="7">4.1.1.23</ecNumber>
    </recommendedName>
</protein>
<feature type="binding site" evidence="18">
    <location>
        <position position="691"/>
    </location>
    <ligand>
        <name>substrate</name>
    </ligand>
</feature>
<reference evidence="20 21" key="1">
    <citation type="journal article" date="2017" name="Curr. Biol.">
        <title>Genome architecture and evolution of a unichromosomal asexual nematode.</title>
        <authorList>
            <person name="Fradin H."/>
            <person name="Zegar C."/>
            <person name="Gutwein M."/>
            <person name="Lucas J."/>
            <person name="Kovtun M."/>
            <person name="Corcoran D."/>
            <person name="Baugh L.R."/>
            <person name="Kiontke K."/>
            <person name="Gunsalus K."/>
            <person name="Fitch D.H."/>
            <person name="Piano F."/>
        </authorList>
    </citation>
    <scope>NUCLEOTIDE SEQUENCE [LARGE SCALE GENOMIC DNA]</scope>
    <source>
        <strain evidence="20">PF1309</strain>
    </source>
</reference>
<evidence type="ECO:0000313" key="20">
    <source>
        <dbReference type="EMBL" id="PAV60076.1"/>
    </source>
</evidence>
<dbReference type="InterPro" id="IPR011060">
    <property type="entry name" value="RibuloseP-bd_barrel"/>
</dbReference>
<comment type="similarity">
    <text evidence="3">In the N-terminal section; belongs to the purine/pyrimidine phosphoribosyltransferase family.</text>
</comment>
<evidence type="ECO:0000256" key="17">
    <source>
        <dbReference type="PIRSR" id="PIRSR614732-1"/>
    </source>
</evidence>
<evidence type="ECO:0000256" key="12">
    <source>
        <dbReference type="ARBA" id="ARBA00022793"/>
    </source>
</evidence>
<keyword evidence="21" id="KW-1185">Reference proteome</keyword>
<dbReference type="EMBL" id="LIAE01010489">
    <property type="protein sequence ID" value="PAV60076.1"/>
    <property type="molecule type" value="Genomic_DNA"/>
</dbReference>
<feature type="active site" description="For OMPdecase activity" evidence="17">
    <location>
        <position position="570"/>
    </location>
</feature>
<comment type="pathway">
    <text evidence="2">Pyrimidine metabolism; UMP biosynthesis via de novo pathway; UMP from orotate: step 1/2.</text>
</comment>
<evidence type="ECO:0000256" key="3">
    <source>
        <dbReference type="ARBA" id="ARBA00006221"/>
    </source>
</evidence>
<comment type="similarity">
    <text evidence="4">Belongs to the metallo-dependent hydrolases superfamily. TatD-type hydrolase family.</text>
</comment>
<evidence type="ECO:0000256" key="13">
    <source>
        <dbReference type="ARBA" id="ARBA00022801"/>
    </source>
</evidence>
<dbReference type="InterPro" id="IPR000836">
    <property type="entry name" value="PRTase_dom"/>
</dbReference>
<keyword evidence="11" id="KW-0479">Metal-binding</keyword>
<evidence type="ECO:0000256" key="1">
    <source>
        <dbReference type="ARBA" id="ARBA00004861"/>
    </source>
</evidence>
<feature type="binding site" evidence="18">
    <location>
        <position position="539"/>
    </location>
    <ligand>
        <name>substrate</name>
    </ligand>
</feature>
<dbReference type="Gene3D" id="3.20.20.70">
    <property type="entry name" value="Aldolase class I"/>
    <property type="match status" value="1"/>
</dbReference>
<dbReference type="GO" id="GO:0046872">
    <property type="term" value="F:metal ion binding"/>
    <property type="evidence" value="ECO:0007669"/>
    <property type="project" value="UniProtKB-KW"/>
</dbReference>
<keyword evidence="12" id="KW-0210">Decarboxylase</keyword>
<dbReference type="GO" id="GO:0006207">
    <property type="term" value="P:'de novo' pyrimidine nucleobase biosynthetic process"/>
    <property type="evidence" value="ECO:0007669"/>
    <property type="project" value="InterPro"/>
</dbReference>
<dbReference type="InterPro" id="IPR013785">
    <property type="entry name" value="Aldolase_TIM"/>
</dbReference>
<evidence type="ECO:0000256" key="6">
    <source>
        <dbReference type="ARBA" id="ARBA00011971"/>
    </source>
</evidence>
<dbReference type="GO" id="GO:0004590">
    <property type="term" value="F:orotidine-5'-phosphate decarboxylase activity"/>
    <property type="evidence" value="ECO:0007669"/>
    <property type="project" value="UniProtKB-EC"/>
</dbReference>
<evidence type="ECO:0000256" key="9">
    <source>
        <dbReference type="ARBA" id="ARBA00022676"/>
    </source>
</evidence>
<feature type="binding site" evidence="18">
    <location>
        <position position="711"/>
    </location>
    <ligand>
        <name>substrate</name>
    </ligand>
</feature>
<dbReference type="Pfam" id="PF01026">
    <property type="entry name" value="TatD_DNase"/>
    <property type="match status" value="1"/>
</dbReference>
<keyword evidence="14" id="KW-0665">Pyrimidine biosynthesis</keyword>
<comment type="similarity">
    <text evidence="5">In the C-terminal section; belongs to the OMP decarboxylase family.</text>
</comment>
<keyword evidence="10" id="KW-0808">Transferase</keyword>
<feature type="binding site" evidence="18">
    <location>
        <position position="712"/>
    </location>
    <ligand>
        <name>substrate</name>
    </ligand>
</feature>
<evidence type="ECO:0000256" key="8">
    <source>
        <dbReference type="ARBA" id="ARBA00015047"/>
    </source>
</evidence>
<evidence type="ECO:0000256" key="18">
    <source>
        <dbReference type="PIRSR" id="PIRSR614732-2"/>
    </source>
</evidence>
<dbReference type="HAMAP" id="MF_01208">
    <property type="entry name" value="PyrE"/>
    <property type="match status" value="1"/>
</dbReference>
<feature type="domain" description="Orotidine 5'-phosphate decarboxylase" evidence="19">
    <location>
        <begin position="511"/>
        <end position="727"/>
    </location>
</feature>
<dbReference type="NCBIfam" id="TIGR01740">
    <property type="entry name" value="pyrF"/>
    <property type="match status" value="1"/>
</dbReference>
<feature type="active site" description="For OMPdecase activity" evidence="17">
    <location>
        <position position="572"/>
    </location>
</feature>
<keyword evidence="16" id="KW-0511">Multifunctional enzyme</keyword>
<dbReference type="SMART" id="SM00934">
    <property type="entry name" value="OMPdecase"/>
    <property type="match status" value="1"/>
</dbReference>
<dbReference type="InterPro" id="IPR001754">
    <property type="entry name" value="OMPdeCOase_dom"/>
</dbReference>
<evidence type="ECO:0000313" key="21">
    <source>
        <dbReference type="Proteomes" id="UP000218231"/>
    </source>
</evidence>
<dbReference type="EC" id="2.4.2.10" evidence="6"/>
<dbReference type="GO" id="GO:0004588">
    <property type="term" value="F:orotate phosphoribosyltransferase activity"/>
    <property type="evidence" value="ECO:0007669"/>
    <property type="project" value="UniProtKB-EC"/>
</dbReference>
<dbReference type="InterPro" id="IPR014732">
    <property type="entry name" value="OMPdecase"/>
</dbReference>
<sequence length="749" mass="82680">MATVPYELVDIGANLAHPSFHKDLDEVLERAKQAGISKLMITGCSEKSSIEAKQLAEKHSGFLYFTSGVHPHDAKDASENTYSVLEELQSHPQCVAVGECGLDFNRNFSPQDVQRDVFRKQVELACKLQKSLFIHEREAHEDMVKILSEAGDSLPKAVIHCFTGTVDEAKKYIDMGLYIGLTGFLWKDKLPNGVQAGLKSGEIPIERLLLETDAPFMYPKVNDKKLPQTIRDAISDEAKNLHKEEMSNLLVGNSKSVAQTRNLLRSMLKAEVFKFGSFTLKSGQISPIYIDLRCCFGDAQLMMLVSNALVSAVKSTQLVYTGVVGVPYGALPYAAIAAAQGLQKPFVIVRKEAKAHGTKKLIEGNCQSGDTVILIEDVVTTGSSIKEVVKVLRDDGLIVSDVFCILDREQGGKEALLEDGINLHSLLSLETILTFLNSIGKIDDSQWKEIVSALNLKCSEPKKVEFSAEMEDLGKLPISTKKRAPLSVRMENASCRLNELLYKTMQQKESNLCLAIDFTQKEQILELAKVAAPHVVAIKLHADCITDFDDQFVKELRTIAHNHHCIIFEDRKLADIGAVNILQLKGHQNIAKWADVVTVHAVQGQESIEAFRKVINDDNYCLSGILLIAQLSSKGALTQLDGYTQAARNIGEANRDIVAGFICQTKISDFDDMGHWTPGVNLDAKSDDAGQQWRGANEAIRRQLNDIVIVGRGVTASKNPKEQLERYKREAWNAFIGGDHDTTNGNGIH</sequence>
<dbReference type="InterPro" id="IPR029057">
    <property type="entry name" value="PRTase-like"/>
</dbReference>
<dbReference type="GO" id="GO:0044205">
    <property type="term" value="P:'de novo' UMP biosynthetic process"/>
    <property type="evidence" value="ECO:0007669"/>
    <property type="project" value="UniProtKB-UniPathway"/>
</dbReference>
<proteinExistence type="inferred from homology"/>
<organism evidence="20 21">
    <name type="scientific">Diploscapter pachys</name>
    <dbReference type="NCBI Taxonomy" id="2018661"/>
    <lineage>
        <taxon>Eukaryota</taxon>
        <taxon>Metazoa</taxon>
        <taxon>Ecdysozoa</taxon>
        <taxon>Nematoda</taxon>
        <taxon>Chromadorea</taxon>
        <taxon>Rhabditida</taxon>
        <taxon>Rhabditina</taxon>
        <taxon>Rhabditomorpha</taxon>
        <taxon>Rhabditoidea</taxon>
        <taxon>Rhabditidae</taxon>
        <taxon>Diploscapter</taxon>
    </lineage>
</organism>
<dbReference type="Proteomes" id="UP000218231">
    <property type="component" value="Unassembled WGS sequence"/>
</dbReference>
<evidence type="ECO:0000256" key="2">
    <source>
        <dbReference type="ARBA" id="ARBA00004889"/>
    </source>
</evidence>
<dbReference type="InterPro" id="IPR004467">
    <property type="entry name" value="Or_phspho_trans_dom"/>
</dbReference>
<gene>
    <name evidence="20" type="ORF">WR25_19562</name>
</gene>
<comment type="caution">
    <text evidence="20">The sequence shown here is derived from an EMBL/GenBank/DDBJ whole genome shotgun (WGS) entry which is preliminary data.</text>
</comment>
<evidence type="ECO:0000256" key="15">
    <source>
        <dbReference type="ARBA" id="ARBA00023239"/>
    </source>
</evidence>
<keyword evidence="13" id="KW-0378">Hydrolase</keyword>
<dbReference type="CDD" id="cd04725">
    <property type="entry name" value="OMP_decarboxylase_like"/>
    <property type="match status" value="1"/>
</dbReference>
<dbReference type="SUPFAM" id="SSF53271">
    <property type="entry name" value="PRTase-like"/>
    <property type="match status" value="1"/>
</dbReference>
<dbReference type="FunFam" id="3.20.20.140:FF:000005">
    <property type="entry name" value="TatD family hydrolase"/>
    <property type="match status" value="1"/>
</dbReference>
<dbReference type="AlphaFoldDB" id="A0A2A2JE98"/>
<dbReference type="CDD" id="cd06223">
    <property type="entry name" value="PRTases_typeI"/>
    <property type="match status" value="1"/>
</dbReference>
<accession>A0A2A2JE98</accession>
<dbReference type="SUPFAM" id="SSF51556">
    <property type="entry name" value="Metallo-dependent hydrolases"/>
    <property type="match status" value="1"/>
</dbReference>
<dbReference type="OrthoDB" id="10263753at2759"/>
<dbReference type="InterPro" id="IPR001130">
    <property type="entry name" value="TatD-like"/>
</dbReference>
<dbReference type="InterPro" id="IPR023031">
    <property type="entry name" value="OPRT"/>
</dbReference>
<dbReference type="NCBIfam" id="TIGR00336">
    <property type="entry name" value="pyrE"/>
    <property type="match status" value="1"/>
</dbReference>
<name>A0A2A2JE98_9BILA</name>
<dbReference type="Pfam" id="PF00156">
    <property type="entry name" value="Pribosyltran"/>
    <property type="match status" value="1"/>
</dbReference>
<dbReference type="STRING" id="2018661.A0A2A2JE98"/>
<evidence type="ECO:0000256" key="14">
    <source>
        <dbReference type="ARBA" id="ARBA00022975"/>
    </source>
</evidence>
<dbReference type="PANTHER" id="PTHR19278">
    <property type="entry name" value="OROTATE PHOSPHORIBOSYLTRANSFERASE"/>
    <property type="match status" value="1"/>
</dbReference>
<evidence type="ECO:0000259" key="19">
    <source>
        <dbReference type="SMART" id="SM00934"/>
    </source>
</evidence>
<dbReference type="EC" id="4.1.1.23" evidence="7"/>
<feature type="active site" description="For OMPdecase activity" evidence="17">
    <location>
        <position position="575"/>
    </location>
</feature>
<evidence type="ECO:0000256" key="11">
    <source>
        <dbReference type="ARBA" id="ARBA00022723"/>
    </source>
</evidence>
<dbReference type="Pfam" id="PF00215">
    <property type="entry name" value="OMPdecase"/>
    <property type="match status" value="1"/>
</dbReference>
<evidence type="ECO:0000256" key="16">
    <source>
        <dbReference type="ARBA" id="ARBA00023268"/>
    </source>
</evidence>
<dbReference type="FunFam" id="3.20.20.70:FF:000114">
    <property type="entry name" value="Decarboxylase,orotidine phosphate"/>
    <property type="match status" value="1"/>
</dbReference>
<evidence type="ECO:0000256" key="7">
    <source>
        <dbReference type="ARBA" id="ARBA00012321"/>
    </source>
</evidence>
<dbReference type="Gene3D" id="3.20.20.140">
    <property type="entry name" value="Metal-dependent hydrolases"/>
    <property type="match status" value="1"/>
</dbReference>
<dbReference type="Gene3D" id="3.40.50.2020">
    <property type="match status" value="1"/>
</dbReference>